<dbReference type="GO" id="GO:0005765">
    <property type="term" value="C:lysosomal membrane"/>
    <property type="evidence" value="ECO:0007669"/>
    <property type="project" value="TreeGrafter"/>
</dbReference>
<dbReference type="GO" id="GO:0004558">
    <property type="term" value="F:alpha-1,4-glucosidase activity"/>
    <property type="evidence" value="ECO:0007669"/>
    <property type="project" value="TreeGrafter"/>
</dbReference>
<dbReference type="FunFam" id="2.60.40.1180:FF:000005">
    <property type="entry name" value="Maltase-glucoamylase, intestinal"/>
    <property type="match status" value="1"/>
</dbReference>
<dbReference type="InterPro" id="IPR013780">
    <property type="entry name" value="Glyco_hydro_b"/>
</dbReference>
<accession>A0A5E4AKN2</accession>
<organism evidence="1">
    <name type="scientific">Marmota monax</name>
    <name type="common">Woodchuck</name>
    <dbReference type="NCBI Taxonomy" id="9995"/>
    <lineage>
        <taxon>Eukaryota</taxon>
        <taxon>Metazoa</taxon>
        <taxon>Chordata</taxon>
        <taxon>Craniata</taxon>
        <taxon>Vertebrata</taxon>
        <taxon>Euteleostomi</taxon>
        <taxon>Mammalia</taxon>
        <taxon>Eutheria</taxon>
        <taxon>Euarchontoglires</taxon>
        <taxon>Glires</taxon>
        <taxon>Rodentia</taxon>
        <taxon>Sciuromorpha</taxon>
        <taxon>Sciuridae</taxon>
        <taxon>Xerinae</taxon>
        <taxon>Marmotini</taxon>
        <taxon>Marmota</taxon>
    </lineage>
</organism>
<dbReference type="EMBL" id="CABDUW010000087">
    <property type="protein sequence ID" value="VTJ57864.1"/>
    <property type="molecule type" value="Genomic_DNA"/>
</dbReference>
<dbReference type="GO" id="GO:0005980">
    <property type="term" value="P:glycogen catabolic process"/>
    <property type="evidence" value="ECO:0007669"/>
    <property type="project" value="TreeGrafter"/>
</dbReference>
<evidence type="ECO:0000313" key="1">
    <source>
        <dbReference type="EMBL" id="VTJ57864.1"/>
    </source>
</evidence>
<dbReference type="GO" id="GO:0007040">
    <property type="term" value="P:lysosome organization"/>
    <property type="evidence" value="ECO:0007669"/>
    <property type="project" value="TreeGrafter"/>
</dbReference>
<reference evidence="1" key="1">
    <citation type="submission" date="2019-04" db="EMBL/GenBank/DDBJ databases">
        <authorList>
            <person name="Alioto T."/>
            <person name="Alioto T."/>
        </authorList>
    </citation>
    <scope>NUCLEOTIDE SEQUENCE [LARGE SCALE GENOMIC DNA]</scope>
</reference>
<dbReference type="Gene3D" id="2.60.40.1180">
    <property type="entry name" value="Golgi alpha-mannosidase II"/>
    <property type="match status" value="1"/>
</dbReference>
<name>A0A5E4AKN2_MARMO</name>
<gene>
    <name evidence="1" type="ORF">MONAX_5E020138</name>
</gene>
<protein>
    <submittedName>
        <fullName evidence="1">Uncharacterized protein</fullName>
    </submittedName>
</protein>
<comment type="caution">
    <text evidence="1">The sequence shown here is derived from an EMBL/GenBank/DDBJ whole genome shotgun (WGS) entry which is preliminary data.</text>
</comment>
<sequence length="135" mass="14658">MRAGYIVPMQGPALTTTESRRQPMALAVALTAGGEAHGELFWDDGESLDTLERGAYTQVTFLARNNTVVNELVHVAREGASLQLRTVTILGVDPAPQQVLSNGVPVSNFTYSPDTKTLAIPVWLAMAEQFRISWS</sequence>
<dbReference type="PANTHER" id="PTHR22762">
    <property type="entry name" value="ALPHA-GLUCOSIDASE"/>
    <property type="match status" value="1"/>
</dbReference>
<proteinExistence type="predicted"/>
<dbReference type="AlphaFoldDB" id="A0A5E4AKN2"/>
<dbReference type="PANTHER" id="PTHR22762:SF92">
    <property type="entry name" value="LYSOSOMAL ALPHA-GLUCOSIDASE"/>
    <property type="match status" value="1"/>
</dbReference>